<dbReference type="SMART" id="SM00342">
    <property type="entry name" value="HTH_ARAC"/>
    <property type="match status" value="1"/>
</dbReference>
<dbReference type="PROSITE" id="PS01124">
    <property type="entry name" value="HTH_ARAC_FAMILY_2"/>
    <property type="match status" value="1"/>
</dbReference>
<protein>
    <submittedName>
        <fullName evidence="5">AraC family transcriptional regulator</fullName>
    </submittedName>
</protein>
<dbReference type="Pfam" id="PF02311">
    <property type="entry name" value="AraC_binding"/>
    <property type="match status" value="1"/>
</dbReference>
<dbReference type="PANTHER" id="PTHR43280:SF30">
    <property type="entry name" value="MMSAB OPERON REGULATORY PROTEIN"/>
    <property type="match status" value="1"/>
</dbReference>
<feature type="domain" description="HTH araC/xylS-type" evidence="4">
    <location>
        <begin position="191"/>
        <end position="289"/>
    </location>
</feature>
<dbReference type="RefSeq" id="WP_094572702.1">
    <property type="nucleotide sequence ID" value="NZ_CP022743.1"/>
</dbReference>
<dbReference type="KEGG" id="muc:MuYL_4841"/>
<dbReference type="EMBL" id="CP022743">
    <property type="protein sequence ID" value="ASU36724.1"/>
    <property type="molecule type" value="Genomic_DNA"/>
</dbReference>
<gene>
    <name evidence="5" type="ORF">MuYL_4841</name>
</gene>
<dbReference type="InterPro" id="IPR003313">
    <property type="entry name" value="AraC-bd"/>
</dbReference>
<sequence>MINYYKYLPVSKEDESWGLCVLNTGCTHVEPEGLYPVTSHPAHYYFNWDNGRVLNEYQVIYITRGKGFFESDSSARKEIKAGTIIILFPGERHRYKPCKDTGWDEYWIGLEGEIIDNLAKKKFISRSNPCLYIGFQESIFSLFSTIIEQTRNEITGYQQLIAGAALHLMGSFHAITRQNDIGHEGKEIIINKARLLFRANIEKGFSAEMAADELKVGYSWFRKIFKAYTGLSPGQYYIQLKIERAKELLTNPTMPVKEIAYLLGFDTYFYFTKLFKEKTGITPTDYRKRALGL</sequence>
<evidence type="ECO:0000256" key="1">
    <source>
        <dbReference type="ARBA" id="ARBA00023015"/>
    </source>
</evidence>
<evidence type="ECO:0000256" key="3">
    <source>
        <dbReference type="ARBA" id="ARBA00023163"/>
    </source>
</evidence>
<name>A0A223P437_9SPHI</name>
<keyword evidence="1" id="KW-0805">Transcription regulation</keyword>
<dbReference type="SUPFAM" id="SSF51215">
    <property type="entry name" value="Regulatory protein AraC"/>
    <property type="match status" value="1"/>
</dbReference>
<dbReference type="InterPro" id="IPR009057">
    <property type="entry name" value="Homeodomain-like_sf"/>
</dbReference>
<dbReference type="GO" id="GO:0043565">
    <property type="term" value="F:sequence-specific DNA binding"/>
    <property type="evidence" value="ECO:0007669"/>
    <property type="project" value="InterPro"/>
</dbReference>
<keyword evidence="2" id="KW-0238">DNA-binding</keyword>
<dbReference type="Pfam" id="PF12833">
    <property type="entry name" value="HTH_18"/>
    <property type="match status" value="1"/>
</dbReference>
<reference evidence="5 6" key="1">
    <citation type="submission" date="2017-08" db="EMBL/GenBank/DDBJ databases">
        <title>Complete genome sequence of Mucilaginibacter sp. strain BJC16-A31.</title>
        <authorList>
            <consortium name="Henan University of Science and Technology"/>
            <person name="You X."/>
        </authorList>
    </citation>
    <scope>NUCLEOTIDE SEQUENCE [LARGE SCALE GENOMIC DNA]</scope>
    <source>
        <strain evidence="5 6">BJC16-A31</strain>
    </source>
</reference>
<organism evidence="5 6">
    <name type="scientific">Mucilaginibacter xinganensis</name>
    <dbReference type="NCBI Taxonomy" id="1234841"/>
    <lineage>
        <taxon>Bacteria</taxon>
        <taxon>Pseudomonadati</taxon>
        <taxon>Bacteroidota</taxon>
        <taxon>Sphingobacteriia</taxon>
        <taxon>Sphingobacteriales</taxon>
        <taxon>Sphingobacteriaceae</taxon>
        <taxon>Mucilaginibacter</taxon>
    </lineage>
</organism>
<dbReference type="GO" id="GO:0003700">
    <property type="term" value="F:DNA-binding transcription factor activity"/>
    <property type="evidence" value="ECO:0007669"/>
    <property type="project" value="InterPro"/>
</dbReference>
<dbReference type="Proteomes" id="UP000215002">
    <property type="component" value="Chromosome"/>
</dbReference>
<evidence type="ECO:0000313" key="6">
    <source>
        <dbReference type="Proteomes" id="UP000215002"/>
    </source>
</evidence>
<dbReference type="Gene3D" id="1.10.10.60">
    <property type="entry name" value="Homeodomain-like"/>
    <property type="match status" value="2"/>
</dbReference>
<keyword evidence="6" id="KW-1185">Reference proteome</keyword>
<accession>A0A223P437</accession>
<evidence type="ECO:0000313" key="5">
    <source>
        <dbReference type="EMBL" id="ASU36724.1"/>
    </source>
</evidence>
<evidence type="ECO:0000256" key="2">
    <source>
        <dbReference type="ARBA" id="ARBA00023125"/>
    </source>
</evidence>
<dbReference type="OrthoDB" id="9782911at2"/>
<keyword evidence="3" id="KW-0804">Transcription</keyword>
<dbReference type="InterPro" id="IPR020449">
    <property type="entry name" value="Tscrpt_reg_AraC-type_HTH"/>
</dbReference>
<dbReference type="PANTHER" id="PTHR43280">
    <property type="entry name" value="ARAC-FAMILY TRANSCRIPTIONAL REGULATOR"/>
    <property type="match status" value="1"/>
</dbReference>
<dbReference type="PRINTS" id="PR00032">
    <property type="entry name" value="HTHARAC"/>
</dbReference>
<dbReference type="InterPro" id="IPR018060">
    <property type="entry name" value="HTH_AraC"/>
</dbReference>
<dbReference type="AlphaFoldDB" id="A0A223P437"/>
<dbReference type="InterPro" id="IPR018062">
    <property type="entry name" value="HTH_AraC-typ_CS"/>
</dbReference>
<dbReference type="SUPFAM" id="SSF46689">
    <property type="entry name" value="Homeodomain-like"/>
    <property type="match status" value="2"/>
</dbReference>
<evidence type="ECO:0000259" key="4">
    <source>
        <dbReference type="PROSITE" id="PS01124"/>
    </source>
</evidence>
<proteinExistence type="predicted"/>
<dbReference type="PROSITE" id="PS00041">
    <property type="entry name" value="HTH_ARAC_FAMILY_1"/>
    <property type="match status" value="1"/>
</dbReference>
<dbReference type="InterPro" id="IPR037923">
    <property type="entry name" value="HTH-like"/>
</dbReference>